<protein>
    <submittedName>
        <fullName evidence="2">Uncharacterized protein</fullName>
    </submittedName>
</protein>
<reference evidence="2" key="1">
    <citation type="submission" date="2018-02" db="EMBL/GenBank/DDBJ databases">
        <title>Rhizophora mucronata_Transcriptome.</title>
        <authorList>
            <person name="Meera S.P."/>
            <person name="Sreeshan A."/>
            <person name="Augustine A."/>
        </authorList>
    </citation>
    <scope>NUCLEOTIDE SEQUENCE</scope>
    <source>
        <tissue evidence="2">Leaf</tissue>
    </source>
</reference>
<evidence type="ECO:0000256" key="1">
    <source>
        <dbReference type="SAM" id="MobiDB-lite"/>
    </source>
</evidence>
<organism evidence="2">
    <name type="scientific">Rhizophora mucronata</name>
    <name type="common">Asiatic mangrove</name>
    <dbReference type="NCBI Taxonomy" id="61149"/>
    <lineage>
        <taxon>Eukaryota</taxon>
        <taxon>Viridiplantae</taxon>
        <taxon>Streptophyta</taxon>
        <taxon>Embryophyta</taxon>
        <taxon>Tracheophyta</taxon>
        <taxon>Spermatophyta</taxon>
        <taxon>Magnoliopsida</taxon>
        <taxon>eudicotyledons</taxon>
        <taxon>Gunneridae</taxon>
        <taxon>Pentapetalae</taxon>
        <taxon>rosids</taxon>
        <taxon>fabids</taxon>
        <taxon>Malpighiales</taxon>
        <taxon>Rhizophoraceae</taxon>
        <taxon>Rhizophora</taxon>
    </lineage>
</organism>
<name>A0A2P2N1N7_RHIMU</name>
<sequence>MPSPNCFKQKEDPSKMYQNT</sequence>
<dbReference type="AlphaFoldDB" id="A0A2P2N1N7"/>
<evidence type="ECO:0000313" key="2">
    <source>
        <dbReference type="EMBL" id="MBX36393.1"/>
    </source>
</evidence>
<proteinExistence type="predicted"/>
<accession>A0A2P2N1N7</accession>
<dbReference type="EMBL" id="GGEC01055909">
    <property type="protein sequence ID" value="MBX36393.1"/>
    <property type="molecule type" value="Transcribed_RNA"/>
</dbReference>
<feature type="region of interest" description="Disordered" evidence="1">
    <location>
        <begin position="1"/>
        <end position="20"/>
    </location>
</feature>